<dbReference type="PANTHER" id="PTHR30576">
    <property type="entry name" value="COLANIC BIOSYNTHESIS UDP-GLUCOSE LIPID CARRIER TRANSFERASE"/>
    <property type="match status" value="1"/>
</dbReference>
<keyword evidence="6 7" id="KW-0472">Membrane</keyword>
<keyword evidence="3 9" id="KW-0808">Transferase</keyword>
<comment type="similarity">
    <text evidence="2">Belongs to the bacterial sugar transferase family.</text>
</comment>
<dbReference type="EMBL" id="SZOD01000209">
    <property type="protein sequence ID" value="TKI85343.1"/>
    <property type="molecule type" value="Genomic_DNA"/>
</dbReference>
<evidence type="ECO:0000256" key="1">
    <source>
        <dbReference type="ARBA" id="ARBA00004141"/>
    </source>
</evidence>
<comment type="subcellular location">
    <subcellularLocation>
        <location evidence="1">Membrane</location>
        <topology evidence="1">Multi-pass membrane protein</topology>
    </subcellularLocation>
</comment>
<organism evidence="9 10">
    <name type="scientific">Bacillus mycoides</name>
    <dbReference type="NCBI Taxonomy" id="1405"/>
    <lineage>
        <taxon>Bacteria</taxon>
        <taxon>Bacillati</taxon>
        <taxon>Bacillota</taxon>
        <taxon>Bacilli</taxon>
        <taxon>Bacillales</taxon>
        <taxon>Bacillaceae</taxon>
        <taxon>Bacillus</taxon>
        <taxon>Bacillus cereus group</taxon>
    </lineage>
</organism>
<reference evidence="9 10" key="1">
    <citation type="journal article" date="2019" name="Environ. Microbiol.">
        <title>An active ?-lactamase is a part of an orchestrated cell wall stress resistance network of Bacillus subtilis and related rhizosphere species.</title>
        <authorList>
            <person name="Bucher T."/>
            <person name="Keren-Paz A."/>
            <person name="Hausser J."/>
            <person name="Olender T."/>
            <person name="Cytryn E."/>
            <person name="Kolodkin-Gal I."/>
        </authorList>
    </citation>
    <scope>NUCLEOTIDE SEQUENCE [LARGE SCALE GENOMIC DNA]</scope>
    <source>
        <strain evidence="9 10">I186</strain>
    </source>
</reference>
<feature type="transmembrane region" description="Helical" evidence="7">
    <location>
        <begin position="35"/>
        <end position="62"/>
    </location>
</feature>
<evidence type="ECO:0000256" key="7">
    <source>
        <dbReference type="SAM" id="Phobius"/>
    </source>
</evidence>
<evidence type="ECO:0000259" key="8">
    <source>
        <dbReference type="Pfam" id="PF02397"/>
    </source>
</evidence>
<name>A0A4V5TSA6_BACMY</name>
<feature type="domain" description="Bacterial sugar transferase" evidence="8">
    <location>
        <begin position="34"/>
        <end position="213"/>
    </location>
</feature>
<dbReference type="GO" id="GO:0016020">
    <property type="term" value="C:membrane"/>
    <property type="evidence" value="ECO:0007669"/>
    <property type="project" value="UniProtKB-SubCell"/>
</dbReference>
<evidence type="ECO:0000256" key="3">
    <source>
        <dbReference type="ARBA" id="ARBA00022679"/>
    </source>
</evidence>
<gene>
    <name evidence="9" type="ORF">FC701_10450</name>
</gene>
<dbReference type="AlphaFoldDB" id="A0A4V5TSA6"/>
<dbReference type="PANTHER" id="PTHR30576:SF0">
    <property type="entry name" value="UNDECAPRENYL-PHOSPHATE N-ACETYLGALACTOSAMINYL 1-PHOSPHATE TRANSFERASE-RELATED"/>
    <property type="match status" value="1"/>
</dbReference>
<dbReference type="Pfam" id="PF02397">
    <property type="entry name" value="Bac_transf"/>
    <property type="match status" value="1"/>
</dbReference>
<accession>A0A4V5TSA6</accession>
<comment type="caution">
    <text evidence="9">The sequence shown here is derived from an EMBL/GenBank/DDBJ whole genome shotgun (WGS) entry which is preliminary data.</text>
</comment>
<evidence type="ECO:0000256" key="4">
    <source>
        <dbReference type="ARBA" id="ARBA00022692"/>
    </source>
</evidence>
<dbReference type="InterPro" id="IPR003362">
    <property type="entry name" value="Bact_transf"/>
</dbReference>
<dbReference type="Proteomes" id="UP000305524">
    <property type="component" value="Unassembled WGS sequence"/>
</dbReference>
<keyword evidence="4 7" id="KW-0812">Transmembrane</keyword>
<proteinExistence type="inferred from homology"/>
<dbReference type="NCBIfam" id="TIGR03025">
    <property type="entry name" value="EPS_sugtrans"/>
    <property type="match status" value="1"/>
</dbReference>
<evidence type="ECO:0000256" key="2">
    <source>
        <dbReference type="ARBA" id="ARBA00006464"/>
    </source>
</evidence>
<evidence type="ECO:0000256" key="6">
    <source>
        <dbReference type="ARBA" id="ARBA00023136"/>
    </source>
</evidence>
<dbReference type="InterPro" id="IPR017475">
    <property type="entry name" value="EPS_sugar_tfrase"/>
</dbReference>
<evidence type="ECO:0000256" key="5">
    <source>
        <dbReference type="ARBA" id="ARBA00022989"/>
    </source>
</evidence>
<evidence type="ECO:0000313" key="9">
    <source>
        <dbReference type="EMBL" id="TKI85343.1"/>
    </source>
</evidence>
<dbReference type="GO" id="GO:0016780">
    <property type="term" value="F:phosphotransferase activity, for other substituted phosphate groups"/>
    <property type="evidence" value="ECO:0007669"/>
    <property type="project" value="TreeGrafter"/>
</dbReference>
<evidence type="ECO:0000313" key="10">
    <source>
        <dbReference type="Proteomes" id="UP000305524"/>
    </source>
</evidence>
<sequence>MKTGENIAREYQVTSDDQIVQVENRQSKLYLGSKYVLDIIFALLGLIILAPVILIFSLLIILESPGSPFYLQERLGLHGKNFKVIKLRSMRNDAEKNGAKWAEKNDPRITKIGLFIRKTRIDELPQLFNILKGEMSLVGPRPERPMFTEKFEHEIPGFKKRLNVKPGLTGWAQVNGGYEITPKEKLKLDIYYINHASIILDFKIIIKTVKVVITGDGAR</sequence>
<dbReference type="RefSeq" id="WP_137057542.1">
    <property type="nucleotide sequence ID" value="NZ_SZOD01000209.1"/>
</dbReference>
<protein>
    <submittedName>
        <fullName evidence="9">Sugar transferase</fullName>
    </submittedName>
</protein>
<keyword evidence="5 7" id="KW-1133">Transmembrane helix</keyword>